<name>A0A165QQS6_9APHY</name>
<evidence type="ECO:0000313" key="1">
    <source>
        <dbReference type="EMBL" id="KZT69799.1"/>
    </source>
</evidence>
<dbReference type="AlphaFoldDB" id="A0A165QQS6"/>
<dbReference type="OrthoDB" id="2789562at2759"/>
<proteinExistence type="predicted"/>
<dbReference type="EMBL" id="KV429055">
    <property type="protein sequence ID" value="KZT69799.1"/>
    <property type="molecule type" value="Genomic_DNA"/>
</dbReference>
<gene>
    <name evidence="1" type="ORF">DAEQUDRAFT_726109</name>
</gene>
<sequence>MSATTTKAPVPVDQETRPWPYDLARTTGTECTPLLAAILAGGTVQQIAASRDSDFDSVEGHLRSGEYRLDREDRMLDSVMLWVYPAGLPGPYHEAKDGSVKEHGLLVTAERGAKVQDVMLAVKDAFVEEGTAHVHVPAV</sequence>
<evidence type="ECO:0000313" key="2">
    <source>
        <dbReference type="Proteomes" id="UP000076727"/>
    </source>
</evidence>
<dbReference type="Proteomes" id="UP000076727">
    <property type="component" value="Unassembled WGS sequence"/>
</dbReference>
<accession>A0A165QQS6</accession>
<reference evidence="1 2" key="1">
    <citation type="journal article" date="2016" name="Mol. Biol. Evol.">
        <title>Comparative Genomics of Early-Diverging Mushroom-Forming Fungi Provides Insights into the Origins of Lignocellulose Decay Capabilities.</title>
        <authorList>
            <person name="Nagy L.G."/>
            <person name="Riley R."/>
            <person name="Tritt A."/>
            <person name="Adam C."/>
            <person name="Daum C."/>
            <person name="Floudas D."/>
            <person name="Sun H."/>
            <person name="Yadav J.S."/>
            <person name="Pangilinan J."/>
            <person name="Larsson K.H."/>
            <person name="Matsuura K."/>
            <person name="Barry K."/>
            <person name="Labutti K."/>
            <person name="Kuo R."/>
            <person name="Ohm R.A."/>
            <person name="Bhattacharya S.S."/>
            <person name="Shirouzu T."/>
            <person name="Yoshinaga Y."/>
            <person name="Martin F.M."/>
            <person name="Grigoriev I.V."/>
            <person name="Hibbett D.S."/>
        </authorList>
    </citation>
    <scope>NUCLEOTIDE SEQUENCE [LARGE SCALE GENOMIC DNA]</scope>
    <source>
        <strain evidence="1 2">L-15889</strain>
    </source>
</reference>
<keyword evidence="2" id="KW-1185">Reference proteome</keyword>
<protein>
    <submittedName>
        <fullName evidence="1">Uncharacterized protein</fullName>
    </submittedName>
</protein>
<organism evidence="1 2">
    <name type="scientific">Daedalea quercina L-15889</name>
    <dbReference type="NCBI Taxonomy" id="1314783"/>
    <lineage>
        <taxon>Eukaryota</taxon>
        <taxon>Fungi</taxon>
        <taxon>Dikarya</taxon>
        <taxon>Basidiomycota</taxon>
        <taxon>Agaricomycotina</taxon>
        <taxon>Agaricomycetes</taxon>
        <taxon>Polyporales</taxon>
        <taxon>Fomitopsis</taxon>
    </lineage>
</organism>